<keyword evidence="1" id="KW-0472">Membrane</keyword>
<keyword evidence="1" id="KW-0812">Transmembrane</keyword>
<dbReference type="RefSeq" id="WP_190424853.1">
    <property type="nucleotide sequence ID" value="NZ_JAAOCA010000036.1"/>
</dbReference>
<dbReference type="Pfam" id="PF01478">
    <property type="entry name" value="Peptidase_A24"/>
    <property type="match status" value="1"/>
</dbReference>
<reference evidence="3 4" key="1">
    <citation type="journal article" date="2020" name="Insects">
        <title>Bacteria Belonging to Pseudomonas typographi sp. nov. from the Bark Beetle Ips typographus Have Genomic Potential to Aid in the Host Ecology.</title>
        <authorList>
            <person name="Peral-Aranega E."/>
            <person name="Saati-Santamaria Z."/>
            <person name="Kolarik M."/>
            <person name="Rivas R."/>
            <person name="Garcia-Fraile P."/>
        </authorList>
    </citation>
    <scope>NUCLEOTIDE SEQUENCE [LARGE SCALE GENOMIC DNA]</scope>
    <source>
        <strain evidence="3 4">CA3A</strain>
    </source>
</reference>
<evidence type="ECO:0000256" key="1">
    <source>
        <dbReference type="SAM" id="Phobius"/>
    </source>
</evidence>
<sequence>MQSLVLLIWFTLCAEQDIRLRHVADSLTLGGGVCALLYLFTTGHTWLGALPAEGAWALALSMALTLPMHLMGRLAAADVKLLGTLALATDRMHLLATVCGALLLVLAWLMLGDRVWAQLSRKLKARLASLTPLQGQAPPLGPFLLAGFLATLLWLR</sequence>
<feature type="domain" description="Prepilin type IV endopeptidase peptidase" evidence="2">
    <location>
        <begin position="4"/>
        <end position="109"/>
    </location>
</feature>
<evidence type="ECO:0000313" key="4">
    <source>
        <dbReference type="Proteomes" id="UP000805841"/>
    </source>
</evidence>
<keyword evidence="1" id="KW-1133">Transmembrane helix</keyword>
<gene>
    <name evidence="3" type="ORF">HAQ05_22765</name>
</gene>
<dbReference type="EMBL" id="JAAOCA010000036">
    <property type="protein sequence ID" value="MBD1601504.1"/>
    <property type="molecule type" value="Genomic_DNA"/>
</dbReference>
<feature type="transmembrane region" description="Helical" evidence="1">
    <location>
        <begin position="54"/>
        <end position="72"/>
    </location>
</feature>
<comment type="caution">
    <text evidence="3">The sequence shown here is derived from an EMBL/GenBank/DDBJ whole genome shotgun (WGS) entry which is preliminary data.</text>
</comment>
<feature type="transmembrane region" description="Helical" evidence="1">
    <location>
        <begin position="92"/>
        <end position="116"/>
    </location>
</feature>
<feature type="transmembrane region" description="Helical" evidence="1">
    <location>
        <begin position="137"/>
        <end position="155"/>
    </location>
</feature>
<protein>
    <submittedName>
        <fullName evidence="3">Prepilin peptidase</fullName>
    </submittedName>
</protein>
<dbReference type="Gene3D" id="1.20.120.1220">
    <property type="match status" value="1"/>
</dbReference>
<evidence type="ECO:0000313" key="3">
    <source>
        <dbReference type="EMBL" id="MBD1601504.1"/>
    </source>
</evidence>
<organism evidence="3 4">
    <name type="scientific">Pseudomonas typographi</name>
    <dbReference type="NCBI Taxonomy" id="2715964"/>
    <lineage>
        <taxon>Bacteria</taxon>
        <taxon>Pseudomonadati</taxon>
        <taxon>Pseudomonadota</taxon>
        <taxon>Gammaproteobacteria</taxon>
        <taxon>Pseudomonadales</taxon>
        <taxon>Pseudomonadaceae</taxon>
        <taxon>Pseudomonas</taxon>
    </lineage>
</organism>
<name>A0ABR7Z7I9_9PSED</name>
<evidence type="ECO:0000259" key="2">
    <source>
        <dbReference type="Pfam" id="PF01478"/>
    </source>
</evidence>
<dbReference type="Proteomes" id="UP000805841">
    <property type="component" value="Unassembled WGS sequence"/>
</dbReference>
<keyword evidence="4" id="KW-1185">Reference proteome</keyword>
<feature type="transmembrane region" description="Helical" evidence="1">
    <location>
        <begin position="26"/>
        <end position="47"/>
    </location>
</feature>
<proteinExistence type="predicted"/>
<accession>A0ABR7Z7I9</accession>
<dbReference type="InterPro" id="IPR000045">
    <property type="entry name" value="Prepilin_IV_endopep_pep"/>
</dbReference>